<evidence type="ECO:0000313" key="4">
    <source>
        <dbReference type="Proteomes" id="UP000674938"/>
    </source>
</evidence>
<dbReference type="Pfam" id="PF14493">
    <property type="entry name" value="HTH_40"/>
    <property type="match status" value="1"/>
</dbReference>
<gene>
    <name evidence="3" type="ORF">I6N95_06350</name>
</gene>
<keyword evidence="4" id="KW-1185">Reference proteome</keyword>
<name>A0A940SRB2_9ENTE</name>
<evidence type="ECO:0000313" key="3">
    <source>
        <dbReference type="EMBL" id="MBP1040617.1"/>
    </source>
</evidence>
<sequence>MKKYDSFILSLFQHGDKVRYSTLAHLLRGKRTTSILMYGFFYGVLPYFSLFPKMTEEQLNPIIQTLIGENLLVELAPGIVQISQKGKDYLKSNPVIEHVGLNSFYYGRVDKPYLELVLFATQVVSEYCHHNVQYQPIETNGYKQYVIRHWFQTLPKDRQLLGRLFYQEWQGLIASFPEMTRPFAVAFLTGHGQIGQTASQLAESSGLAPFEMTLIIKQLSHLGIHQILTFPERFSYLGELYQRLDKPVVNESAFKTYQLFQKGFSLAEICQERRLKESTVSDHLIEWAIIQEDFDFSRVLTTTEKAQLGQLLTSKGNVRDWRYADLGRETADISFFAFRCFQIHHLRGG</sequence>
<dbReference type="AlphaFoldDB" id="A0A940SRB2"/>
<dbReference type="EMBL" id="JAEEGA010000003">
    <property type="protein sequence ID" value="MBP1040617.1"/>
    <property type="molecule type" value="Genomic_DNA"/>
</dbReference>
<dbReference type="InterPro" id="IPR029491">
    <property type="entry name" value="Helicase_HTH"/>
</dbReference>
<comment type="caution">
    <text evidence="3">The sequence shown here is derived from an EMBL/GenBank/DDBJ whole genome shotgun (WGS) entry which is preliminary data.</text>
</comment>
<feature type="transmembrane region" description="Helical" evidence="1">
    <location>
        <begin position="35"/>
        <end position="52"/>
    </location>
</feature>
<dbReference type="Proteomes" id="UP000674938">
    <property type="component" value="Unassembled WGS sequence"/>
</dbReference>
<dbReference type="RefSeq" id="WP_209525777.1">
    <property type="nucleotide sequence ID" value="NZ_JAEEGA010000003.1"/>
</dbReference>
<keyword evidence="1" id="KW-0812">Transmembrane</keyword>
<keyword evidence="1" id="KW-0472">Membrane</keyword>
<accession>A0A940SRB2</accession>
<evidence type="ECO:0000259" key="2">
    <source>
        <dbReference type="Pfam" id="PF14493"/>
    </source>
</evidence>
<keyword evidence="1" id="KW-1133">Transmembrane helix</keyword>
<organism evidence="3 4">
    <name type="scientific">Vagococcus allomyrinae</name>
    <dbReference type="NCBI Taxonomy" id="2794353"/>
    <lineage>
        <taxon>Bacteria</taxon>
        <taxon>Bacillati</taxon>
        <taxon>Bacillota</taxon>
        <taxon>Bacilli</taxon>
        <taxon>Lactobacillales</taxon>
        <taxon>Enterococcaceae</taxon>
        <taxon>Vagococcus</taxon>
    </lineage>
</organism>
<proteinExistence type="predicted"/>
<reference evidence="3" key="1">
    <citation type="submission" date="2020-12" db="EMBL/GenBank/DDBJ databases">
        <title>Vagococcus allomyrinae sp. nov. and Enterococcus lavae sp. nov., isolated from the larvae of Allomyrina dichotoma.</title>
        <authorList>
            <person name="Lee S.D."/>
        </authorList>
    </citation>
    <scope>NUCLEOTIDE SEQUENCE</scope>
    <source>
        <strain evidence="3">BWB3-3</strain>
    </source>
</reference>
<protein>
    <submittedName>
        <fullName evidence="3">Helix-turn-helix domain-containing protein</fullName>
    </submittedName>
</protein>
<evidence type="ECO:0000256" key="1">
    <source>
        <dbReference type="SAM" id="Phobius"/>
    </source>
</evidence>
<feature type="domain" description="Helicase Helix-turn-helix" evidence="2">
    <location>
        <begin position="253"/>
        <end position="341"/>
    </location>
</feature>